<dbReference type="RefSeq" id="WP_235616627.1">
    <property type="nucleotide sequence ID" value="NZ_BFCH01000007.1"/>
</dbReference>
<evidence type="ECO:0000313" key="4">
    <source>
        <dbReference type="Proteomes" id="UP001139505"/>
    </source>
</evidence>
<evidence type="ECO:0000313" key="1">
    <source>
        <dbReference type="EMBL" id="GBG36579.1"/>
    </source>
</evidence>
<evidence type="ECO:0000313" key="2">
    <source>
        <dbReference type="EMBL" id="GKU74731.1"/>
    </source>
</evidence>
<organism evidence="2 4">
    <name type="scientific">Mycobacterium montefiorense</name>
    <dbReference type="NCBI Taxonomy" id="154654"/>
    <lineage>
        <taxon>Bacteria</taxon>
        <taxon>Bacillati</taxon>
        <taxon>Actinomycetota</taxon>
        <taxon>Actinomycetes</taxon>
        <taxon>Mycobacteriales</taxon>
        <taxon>Mycobacteriaceae</taxon>
        <taxon>Mycobacterium</taxon>
        <taxon>Mycobacterium simiae complex</taxon>
    </lineage>
</organism>
<dbReference type="Proteomes" id="UP000245060">
    <property type="component" value="Unassembled WGS sequence"/>
</dbReference>
<dbReference type="InterPro" id="IPR036689">
    <property type="entry name" value="ESAT-6-like_sf"/>
</dbReference>
<accession>A0AA37PRJ3</accession>
<reference evidence="1" key="1">
    <citation type="journal article" date="2018" name="Genome Announc.">
        <title>Draft Genome Sequence of Mycobacterium montefiorense Isolated from Japanese Black Salamander (Hynobius nigrescens).</title>
        <authorList>
            <person name="Fukano H."/>
            <person name="Yoshida M."/>
            <person name="Shimizu A."/>
            <person name="Iwao H."/>
            <person name="Katayama Y."/>
            <person name="Omatsu T."/>
            <person name="Mizutani T."/>
            <person name="Kurata O."/>
            <person name="Wada S."/>
            <person name="Hoshino Y."/>
        </authorList>
    </citation>
    <scope>NUCLEOTIDE SEQUENCE</scope>
    <source>
        <strain evidence="1">BS</strain>
    </source>
</reference>
<comment type="caution">
    <text evidence="2">The sequence shown here is derived from an EMBL/GenBank/DDBJ whole genome shotgun (WGS) entry which is preliminary data.</text>
</comment>
<protein>
    <submittedName>
        <fullName evidence="2">Uncharacterized protein</fullName>
    </submittedName>
</protein>
<proteinExistence type="predicted"/>
<reference evidence="2" key="4">
    <citation type="submission" date="2022-04" db="EMBL/GenBank/DDBJ databases">
        <authorList>
            <person name="Komine T."/>
            <person name="Fukano H."/>
            <person name="Wada S."/>
        </authorList>
    </citation>
    <scope>NUCLEOTIDE SEQUENCE</scope>
    <source>
        <strain evidence="2">NJB18185</strain>
    </source>
</reference>
<reference evidence="3" key="2">
    <citation type="submission" date="2018-04" db="EMBL/GenBank/DDBJ databases">
        <title>Draft genome sequence of Mycobacterium montefiorense isolated from Japanese black salamander.</title>
        <authorList>
            <person name="Fukano H."/>
            <person name="Yoshida M."/>
            <person name="Shimizu A."/>
            <person name="Iwao H."/>
            <person name="Kurata O."/>
            <person name="Katayama Y."/>
            <person name="Omatsu T."/>
            <person name="Mizutani T."/>
            <person name="Wada S."/>
            <person name="Hoshino Y."/>
        </authorList>
    </citation>
    <scope>NUCLEOTIDE SEQUENCE [LARGE SCALE GENOMIC DNA]</scope>
    <source>
        <strain evidence="3">BS</strain>
    </source>
</reference>
<dbReference type="AlphaFoldDB" id="A0AA37PRJ3"/>
<keyword evidence="3" id="KW-1185">Reference proteome</keyword>
<dbReference type="Proteomes" id="UP001139505">
    <property type="component" value="Unassembled WGS sequence"/>
</dbReference>
<dbReference type="SUPFAM" id="SSF140453">
    <property type="entry name" value="EsxAB dimer-like"/>
    <property type="match status" value="1"/>
</dbReference>
<reference evidence="2" key="3">
    <citation type="journal article" date="2022" name="Microbiol. Resour. Announc.">
        <title>Draft Genome Sequences of Eight Mycobacterium montefiorense Strains Isolated from Salamanders in Captivity.</title>
        <authorList>
            <person name="Komine T."/>
            <person name="Ihara H."/>
            <person name="Fukano H."/>
            <person name="Hoshino Y."/>
            <person name="Kurata O."/>
            <person name="Wada S."/>
        </authorList>
    </citation>
    <scope>NUCLEOTIDE SEQUENCE</scope>
    <source>
        <strain evidence="2">NJB18185</strain>
    </source>
</reference>
<dbReference type="EMBL" id="BFCH01000007">
    <property type="protein sequence ID" value="GBG36579.1"/>
    <property type="molecule type" value="Genomic_DNA"/>
</dbReference>
<gene>
    <name evidence="1" type="ORF">MmonteBS_09510</name>
    <name evidence="2" type="ORF">NJB18185_45020</name>
</gene>
<sequence length="90" mass="9693">MGSLTPAYVKRWDLNAIHAVFQTATGRANTLQRLGDSLQQAHNVLAEWQGEAGDAFRVDVGLIRRDIEADGAESRQVAAAVSRTEADVSA</sequence>
<evidence type="ECO:0000313" key="3">
    <source>
        <dbReference type="Proteomes" id="UP000245060"/>
    </source>
</evidence>
<name>A0AA37PRJ3_9MYCO</name>
<dbReference type="EMBL" id="BQYH01000063">
    <property type="protein sequence ID" value="GKU74731.1"/>
    <property type="molecule type" value="Genomic_DNA"/>
</dbReference>